<evidence type="ECO:0000313" key="4">
    <source>
        <dbReference type="Proteomes" id="UP000504634"/>
    </source>
</evidence>
<dbReference type="InterPro" id="IPR008472">
    <property type="entry name" value="DUF753"/>
</dbReference>
<dbReference type="AlphaFoldDB" id="A0A6J2U7L7"/>
<evidence type="ECO:0000259" key="3">
    <source>
        <dbReference type="Pfam" id="PF05444"/>
    </source>
</evidence>
<feature type="region of interest" description="Disordered" evidence="1">
    <location>
        <begin position="1"/>
        <end position="74"/>
    </location>
</feature>
<protein>
    <submittedName>
        <fullName evidence="5">Uncharacterized protein LOC115631388</fullName>
    </submittedName>
</protein>
<accession>A0A6J2U7L7</accession>
<evidence type="ECO:0000256" key="1">
    <source>
        <dbReference type="SAM" id="MobiDB-lite"/>
    </source>
</evidence>
<keyword evidence="2" id="KW-1133">Transmembrane helix</keyword>
<dbReference type="Proteomes" id="UP000504634">
    <property type="component" value="Unplaced"/>
</dbReference>
<feature type="compositionally biased region" description="Acidic residues" evidence="1">
    <location>
        <begin position="33"/>
        <end position="47"/>
    </location>
</feature>
<keyword evidence="2" id="KW-0812">Transmembrane</keyword>
<keyword evidence="2" id="KW-0472">Membrane</keyword>
<evidence type="ECO:0000313" key="5">
    <source>
        <dbReference type="RefSeq" id="XP_030383970.1"/>
    </source>
</evidence>
<dbReference type="GeneID" id="115631388"/>
<feature type="transmembrane region" description="Helical" evidence="2">
    <location>
        <begin position="162"/>
        <end position="186"/>
    </location>
</feature>
<dbReference type="Pfam" id="PF05444">
    <property type="entry name" value="DUF753"/>
    <property type="match status" value="1"/>
</dbReference>
<dbReference type="RefSeq" id="XP_030383970.1">
    <property type="nucleotide sequence ID" value="XM_030528110.1"/>
</dbReference>
<proteinExistence type="predicted"/>
<name>A0A6J2U7L7_DROLE</name>
<gene>
    <name evidence="5" type="primary">LOC115631388</name>
</gene>
<feature type="domain" description="DUF753" evidence="3">
    <location>
        <begin position="84"/>
        <end position="157"/>
    </location>
</feature>
<evidence type="ECO:0000256" key="2">
    <source>
        <dbReference type="SAM" id="Phobius"/>
    </source>
</evidence>
<dbReference type="PANTHER" id="PTHR21721">
    <property type="entry name" value="GH09876P-RELATED"/>
    <property type="match status" value="1"/>
</dbReference>
<reference evidence="5" key="1">
    <citation type="submission" date="2025-08" db="UniProtKB">
        <authorList>
            <consortium name="RefSeq"/>
        </authorList>
    </citation>
    <scope>IDENTIFICATION</scope>
    <source>
        <strain evidence="5">11010-0011.00</strain>
        <tissue evidence="5">Whole body</tissue>
    </source>
</reference>
<sequence>METDGETLEMEKQPEEEQSEEQPQGDQPNEPLLPEEPDQEGDNEGSEEVILPDQQDTSSNTHAPIPAPAPTPPATRPPLALQFCYSCSSANNASCATHPYNQKKCNPYNGRHTCYTLYKLDTKVTTRGCWIELTEQDQSYCKIKRKECEQCHEPACNTRETIMAGGAQLGLFSICFYCILSLGIWLKPM</sequence>
<keyword evidence="4" id="KW-1185">Reference proteome</keyword>
<feature type="compositionally biased region" description="Pro residues" evidence="1">
    <location>
        <begin position="65"/>
        <end position="74"/>
    </location>
</feature>
<dbReference type="OrthoDB" id="7860159at2759"/>
<organism evidence="4 5">
    <name type="scientific">Drosophila lebanonensis</name>
    <name type="common">Fruit fly</name>
    <name type="synonym">Scaptodrosophila lebanonensis</name>
    <dbReference type="NCBI Taxonomy" id="7225"/>
    <lineage>
        <taxon>Eukaryota</taxon>
        <taxon>Metazoa</taxon>
        <taxon>Ecdysozoa</taxon>
        <taxon>Arthropoda</taxon>
        <taxon>Hexapoda</taxon>
        <taxon>Insecta</taxon>
        <taxon>Pterygota</taxon>
        <taxon>Neoptera</taxon>
        <taxon>Endopterygota</taxon>
        <taxon>Diptera</taxon>
        <taxon>Brachycera</taxon>
        <taxon>Muscomorpha</taxon>
        <taxon>Ephydroidea</taxon>
        <taxon>Drosophilidae</taxon>
        <taxon>Scaptodrosophila</taxon>
    </lineage>
</organism>